<evidence type="ECO:0008006" key="3">
    <source>
        <dbReference type="Google" id="ProtNLM"/>
    </source>
</evidence>
<dbReference type="Proteomes" id="UP000001685">
    <property type="component" value="Chromosome"/>
</dbReference>
<dbReference type="AlphaFoldDB" id="B1VU35"/>
<protein>
    <recommendedName>
        <fullName evidence="3">ATP-grasp domain-containing protein</fullName>
    </recommendedName>
</protein>
<dbReference type="HOGENOM" id="CLU_990158_0_0_11"/>
<evidence type="ECO:0000313" key="1">
    <source>
        <dbReference type="EMBL" id="BAG17879.1"/>
    </source>
</evidence>
<evidence type="ECO:0000313" key="2">
    <source>
        <dbReference type="Proteomes" id="UP000001685"/>
    </source>
</evidence>
<name>B1VU35_STRGG</name>
<accession>B1VU35</accession>
<dbReference type="EMBL" id="AP009493">
    <property type="protein sequence ID" value="BAG17879.1"/>
    <property type="molecule type" value="Genomic_DNA"/>
</dbReference>
<organism evidence="1 2">
    <name type="scientific">Streptomyces griseus subsp. griseus (strain JCM 4626 / CBS 651.72 / NBRC 13350 / KCC S-0626 / ISP 5235)</name>
    <dbReference type="NCBI Taxonomy" id="455632"/>
    <lineage>
        <taxon>Bacteria</taxon>
        <taxon>Bacillati</taxon>
        <taxon>Actinomycetota</taxon>
        <taxon>Actinomycetes</taxon>
        <taxon>Kitasatosporales</taxon>
        <taxon>Streptomycetaceae</taxon>
        <taxon>Streptomyces</taxon>
    </lineage>
</organism>
<dbReference type="eggNOG" id="COG0189">
    <property type="taxonomic scope" value="Bacteria"/>
</dbReference>
<dbReference type="SUPFAM" id="SSF56059">
    <property type="entry name" value="Glutathione synthetase ATP-binding domain-like"/>
    <property type="match status" value="1"/>
</dbReference>
<gene>
    <name evidence="1" type="ordered locus">SGR_1050</name>
</gene>
<sequence>MTTVSPAGARRPSLLLVTDLTYEARGRRYCDEDIYLGSRLRESFDVALCPPRDAAALLDRFDLALVRNSGPVLHYREAYDAFRARAGELGTPVYNPLGGRGDMAGKEYLVEMGRAGLPVIPTVDRAADLPELPDASAYVVKPKLGADSVGLRFVTAAEAATELERAAEGSLLVQPRVDFRHEVSFYFVDDDFQYALYAPDPERRWELEPYAASAEDREFARRFIAWNSLDHGIQRVDACRTADGALLLVELEDLNPYLSLDRVDDSTREAFVARLRTSIASLPR</sequence>
<proteinExistence type="predicted"/>
<dbReference type="RefSeq" id="WP_012378267.1">
    <property type="nucleotide sequence ID" value="NC_010572.1"/>
</dbReference>
<dbReference type="PATRIC" id="fig|455632.4.peg.1048"/>
<dbReference type="KEGG" id="sgr:SGR_1050"/>
<reference evidence="2" key="1">
    <citation type="journal article" date="2008" name="J. Bacteriol.">
        <title>Genome sequence of the streptomycin-producing microorganism Streptomyces griseus IFO 13350.</title>
        <authorList>
            <person name="Ohnishi Y."/>
            <person name="Ishikawa J."/>
            <person name="Hara H."/>
            <person name="Suzuki H."/>
            <person name="Ikenoya M."/>
            <person name="Ikeda H."/>
            <person name="Yamashita A."/>
            <person name="Hattori M."/>
            <person name="Horinouchi S."/>
        </authorList>
    </citation>
    <scope>NUCLEOTIDE SEQUENCE [LARGE SCALE GENOMIC DNA]</scope>
    <source>
        <strain evidence="2">JCM 4626 / NBRC 13350</strain>
    </source>
</reference>